<dbReference type="AlphaFoldDB" id="A0A375CQF6"/>
<name>A0A375CQF6_9BURK</name>
<evidence type="ECO:0000313" key="1">
    <source>
        <dbReference type="EMBL" id="SOY77644.1"/>
    </source>
</evidence>
<proteinExistence type="predicted"/>
<dbReference type="Pfam" id="PF25620">
    <property type="entry name" value="PhiKZ_MCP"/>
    <property type="match status" value="1"/>
</dbReference>
<comment type="caution">
    <text evidence="1">The sequence shown here is derived from an EMBL/GenBank/DDBJ whole genome shotgun (WGS) entry which is preliminary data.</text>
</comment>
<dbReference type="InterPro" id="IPR057920">
    <property type="entry name" value="PhiKZ_MCP"/>
</dbReference>
<protein>
    <submittedName>
        <fullName evidence="1">Uncharacterized protein</fullName>
    </submittedName>
</protein>
<evidence type="ECO:0000313" key="2">
    <source>
        <dbReference type="Proteomes" id="UP000256297"/>
    </source>
</evidence>
<organism evidence="1 2">
    <name type="scientific">Cupriavidus taiwanensis</name>
    <dbReference type="NCBI Taxonomy" id="164546"/>
    <lineage>
        <taxon>Bacteria</taxon>
        <taxon>Pseudomonadati</taxon>
        <taxon>Pseudomonadota</taxon>
        <taxon>Betaproteobacteria</taxon>
        <taxon>Burkholderiales</taxon>
        <taxon>Burkholderiaceae</taxon>
        <taxon>Cupriavidus</taxon>
    </lineage>
</organism>
<dbReference type="EMBL" id="OFSP01000078">
    <property type="protein sequence ID" value="SOY77644.1"/>
    <property type="molecule type" value="Genomic_DNA"/>
</dbReference>
<accession>A0A375CQF6</accession>
<gene>
    <name evidence="1" type="ORF">CBM2589_U10153</name>
</gene>
<reference evidence="2" key="1">
    <citation type="submission" date="2018-01" db="EMBL/GenBank/DDBJ databases">
        <authorList>
            <person name="Gaut B.S."/>
            <person name="Morton B.R."/>
            <person name="Clegg M.T."/>
            <person name="Duvall M.R."/>
        </authorList>
    </citation>
    <scope>NUCLEOTIDE SEQUENCE [LARGE SCALE GENOMIC DNA]</scope>
</reference>
<sequence length="195" mass="21223">MRLAMVMDDLRRNTSGEAIRDFQRKNIIRAAINPEILHNNMTQVVPVVRDEAVAEGAFVDPTLVPVSTILHEGLSVDTAPLQIGASFDLLGVSQTDALLATGTLDRTDALDPNIVLDKLYMSISGTFGGNPVTGVVRFETVAQMLGLTFTAAPQGNSRQQMLNFVTDSLTINKLTKLADGAASPCWRVWWTLVQR</sequence>
<dbReference type="Proteomes" id="UP000256297">
    <property type="component" value="Unassembled WGS sequence"/>
</dbReference>